<dbReference type="AlphaFoldDB" id="A0AAV4RFQ3"/>
<sequence>MYFVPMNNNSSHLKKRVIPQYYAPQQQKNRDSILSFRLQISFTASTLLTVKNKNTLPCVCGIQCIRGQFEDLGDSLVLPQKSTVKNPSNSYKYSTL</sequence>
<gene>
    <name evidence="1" type="ORF">CEXT_92471</name>
</gene>
<dbReference type="EMBL" id="BPLR01007866">
    <property type="protein sequence ID" value="GIY20305.1"/>
    <property type="molecule type" value="Genomic_DNA"/>
</dbReference>
<proteinExistence type="predicted"/>
<reference evidence="1 2" key="1">
    <citation type="submission" date="2021-06" db="EMBL/GenBank/DDBJ databases">
        <title>Caerostris extrusa draft genome.</title>
        <authorList>
            <person name="Kono N."/>
            <person name="Arakawa K."/>
        </authorList>
    </citation>
    <scope>NUCLEOTIDE SEQUENCE [LARGE SCALE GENOMIC DNA]</scope>
</reference>
<accession>A0AAV4RFQ3</accession>
<name>A0AAV4RFQ3_CAEEX</name>
<evidence type="ECO:0000313" key="1">
    <source>
        <dbReference type="EMBL" id="GIY20305.1"/>
    </source>
</evidence>
<keyword evidence="2" id="KW-1185">Reference proteome</keyword>
<dbReference type="Proteomes" id="UP001054945">
    <property type="component" value="Unassembled WGS sequence"/>
</dbReference>
<evidence type="ECO:0000313" key="2">
    <source>
        <dbReference type="Proteomes" id="UP001054945"/>
    </source>
</evidence>
<comment type="caution">
    <text evidence="1">The sequence shown here is derived from an EMBL/GenBank/DDBJ whole genome shotgun (WGS) entry which is preliminary data.</text>
</comment>
<organism evidence="1 2">
    <name type="scientific">Caerostris extrusa</name>
    <name type="common">Bark spider</name>
    <name type="synonym">Caerostris bankana</name>
    <dbReference type="NCBI Taxonomy" id="172846"/>
    <lineage>
        <taxon>Eukaryota</taxon>
        <taxon>Metazoa</taxon>
        <taxon>Ecdysozoa</taxon>
        <taxon>Arthropoda</taxon>
        <taxon>Chelicerata</taxon>
        <taxon>Arachnida</taxon>
        <taxon>Araneae</taxon>
        <taxon>Araneomorphae</taxon>
        <taxon>Entelegynae</taxon>
        <taxon>Araneoidea</taxon>
        <taxon>Araneidae</taxon>
        <taxon>Caerostris</taxon>
    </lineage>
</organism>
<protein>
    <submittedName>
        <fullName evidence="1">Uncharacterized protein</fullName>
    </submittedName>
</protein>